<gene>
    <name evidence="1" type="ORF">L6164_023317</name>
</gene>
<evidence type="ECO:0000313" key="2">
    <source>
        <dbReference type="Proteomes" id="UP000828941"/>
    </source>
</evidence>
<name>A0ACB9MLH4_BAUVA</name>
<evidence type="ECO:0000313" key="1">
    <source>
        <dbReference type="EMBL" id="KAI4323735.1"/>
    </source>
</evidence>
<keyword evidence="2" id="KW-1185">Reference proteome</keyword>
<organism evidence="1 2">
    <name type="scientific">Bauhinia variegata</name>
    <name type="common">Purple orchid tree</name>
    <name type="synonym">Phanera variegata</name>
    <dbReference type="NCBI Taxonomy" id="167791"/>
    <lineage>
        <taxon>Eukaryota</taxon>
        <taxon>Viridiplantae</taxon>
        <taxon>Streptophyta</taxon>
        <taxon>Embryophyta</taxon>
        <taxon>Tracheophyta</taxon>
        <taxon>Spermatophyta</taxon>
        <taxon>Magnoliopsida</taxon>
        <taxon>eudicotyledons</taxon>
        <taxon>Gunneridae</taxon>
        <taxon>Pentapetalae</taxon>
        <taxon>rosids</taxon>
        <taxon>fabids</taxon>
        <taxon>Fabales</taxon>
        <taxon>Fabaceae</taxon>
        <taxon>Cercidoideae</taxon>
        <taxon>Cercideae</taxon>
        <taxon>Bauhiniinae</taxon>
        <taxon>Bauhinia</taxon>
    </lineage>
</organism>
<proteinExistence type="predicted"/>
<sequence>MAIIEHGTTSRSGHHGGNITVYVVLSCMMAAMGGVLYGYDTGISGGVTSMDSFLKEFFPETYEKEEEAQSSNYCRFDSQLLTAFTSSLYVAGLVTSFVASHVTANFGRKPSIIAGGVAFLSAVPFAARLLISTCSLSVAFFLESGSALLIRQFLCICPKWHRRDTEGQSAMASNSALAPEF</sequence>
<accession>A0ACB9MLH4</accession>
<dbReference type="EMBL" id="CM039434">
    <property type="protein sequence ID" value="KAI4323735.1"/>
    <property type="molecule type" value="Genomic_DNA"/>
</dbReference>
<dbReference type="Proteomes" id="UP000828941">
    <property type="component" value="Chromosome 9"/>
</dbReference>
<protein>
    <submittedName>
        <fullName evidence="1">Uncharacterized protein</fullName>
    </submittedName>
</protein>
<reference evidence="1 2" key="1">
    <citation type="journal article" date="2022" name="DNA Res.">
        <title>Chromosomal-level genome assembly of the orchid tree Bauhinia variegata (Leguminosae; Cercidoideae) supports the allotetraploid origin hypothesis of Bauhinia.</title>
        <authorList>
            <person name="Zhong Y."/>
            <person name="Chen Y."/>
            <person name="Zheng D."/>
            <person name="Pang J."/>
            <person name="Liu Y."/>
            <person name="Luo S."/>
            <person name="Meng S."/>
            <person name="Qian L."/>
            <person name="Wei D."/>
            <person name="Dai S."/>
            <person name="Zhou R."/>
        </authorList>
    </citation>
    <scope>NUCLEOTIDE SEQUENCE [LARGE SCALE GENOMIC DNA]</scope>
    <source>
        <strain evidence="1">BV-YZ2020</strain>
    </source>
</reference>
<comment type="caution">
    <text evidence="1">The sequence shown here is derived from an EMBL/GenBank/DDBJ whole genome shotgun (WGS) entry which is preliminary data.</text>
</comment>